<dbReference type="GO" id="GO:0005524">
    <property type="term" value="F:ATP binding"/>
    <property type="evidence" value="ECO:0007669"/>
    <property type="project" value="UniProtKB-KW"/>
</dbReference>
<keyword evidence="2" id="KW-0547">Nucleotide-binding</keyword>
<sequence length="235" mass="26179">MNNVIEFSEVGKRYAGEKNAAVRRMSFGVGEGEFVCLVGPSGGGKTTVLKLIAGLEEPTNGIIKKPANVAMSFQAGALFPWLTAFENVALGLREKSMPEEELARTVDRQLDMLGIFQYRGKYPADLSGGQRQRVGIARALAVDPAVLLLDEPFSALDPKTTAELHDDLIQVWQRTKKTIVMVSHLIEEAVSLADRVILIREGTIDSIYKIELPYPRRENIGFHHDVMHIRKEFFK</sequence>
<reference evidence="5 6" key="1">
    <citation type="journal article" date="2015" name="Nature">
        <title>rRNA introns, odd ribosomes, and small enigmatic genomes across a large radiation of phyla.</title>
        <authorList>
            <person name="Brown C.T."/>
            <person name="Hug L.A."/>
            <person name="Thomas B.C."/>
            <person name="Sharon I."/>
            <person name="Castelle C.J."/>
            <person name="Singh A."/>
            <person name="Wilkins M.J."/>
            <person name="Williams K.H."/>
            <person name="Banfield J.F."/>
        </authorList>
    </citation>
    <scope>NUCLEOTIDE SEQUENCE [LARGE SCALE GENOMIC DNA]</scope>
</reference>
<dbReference type="Gene3D" id="3.40.50.300">
    <property type="entry name" value="P-loop containing nucleotide triphosphate hydrolases"/>
    <property type="match status" value="1"/>
</dbReference>
<dbReference type="PATRIC" id="fig|1618671.3.peg.823"/>
<dbReference type="STRING" id="1618671.UY67_C0027G0003"/>
<dbReference type="SUPFAM" id="SSF52540">
    <property type="entry name" value="P-loop containing nucleoside triphosphate hydrolases"/>
    <property type="match status" value="1"/>
</dbReference>
<dbReference type="PROSITE" id="PS00211">
    <property type="entry name" value="ABC_TRANSPORTER_1"/>
    <property type="match status" value="1"/>
</dbReference>
<dbReference type="InterPro" id="IPR017871">
    <property type="entry name" value="ABC_transporter-like_CS"/>
</dbReference>
<accession>A0A0G1WWR9</accession>
<comment type="caution">
    <text evidence="5">The sequence shown here is derived from an EMBL/GenBank/DDBJ whole genome shotgun (WGS) entry which is preliminary data.</text>
</comment>
<evidence type="ECO:0000313" key="5">
    <source>
        <dbReference type="EMBL" id="KKW23166.1"/>
    </source>
</evidence>
<dbReference type="AlphaFoldDB" id="A0A0G1WWR9"/>
<evidence type="ECO:0000259" key="4">
    <source>
        <dbReference type="PROSITE" id="PS50893"/>
    </source>
</evidence>
<dbReference type="InterPro" id="IPR003593">
    <property type="entry name" value="AAA+_ATPase"/>
</dbReference>
<dbReference type="Proteomes" id="UP000034273">
    <property type="component" value="Unassembled WGS sequence"/>
</dbReference>
<evidence type="ECO:0000256" key="1">
    <source>
        <dbReference type="ARBA" id="ARBA00022448"/>
    </source>
</evidence>
<dbReference type="PROSITE" id="PS50893">
    <property type="entry name" value="ABC_TRANSPORTER_2"/>
    <property type="match status" value="1"/>
</dbReference>
<dbReference type="Pfam" id="PF00005">
    <property type="entry name" value="ABC_tran"/>
    <property type="match status" value="1"/>
</dbReference>
<feature type="domain" description="ABC transporter" evidence="4">
    <location>
        <begin position="5"/>
        <end position="226"/>
    </location>
</feature>
<dbReference type="SMART" id="SM00382">
    <property type="entry name" value="AAA"/>
    <property type="match status" value="1"/>
</dbReference>
<evidence type="ECO:0000256" key="2">
    <source>
        <dbReference type="ARBA" id="ARBA00022741"/>
    </source>
</evidence>
<organism evidence="5 6">
    <name type="scientific">Candidatus Kaiserbacteria bacterium GW2011_GWA2_52_12</name>
    <dbReference type="NCBI Taxonomy" id="1618671"/>
    <lineage>
        <taxon>Bacteria</taxon>
        <taxon>Candidatus Kaiseribacteriota</taxon>
    </lineage>
</organism>
<protein>
    <submittedName>
        <fullName evidence="5">ABC-type transport system ATP-binding protein (Probable substrate nitrate/sulfonate/bicarbonate)</fullName>
    </submittedName>
</protein>
<dbReference type="InterPro" id="IPR050166">
    <property type="entry name" value="ABC_transporter_ATP-bind"/>
</dbReference>
<keyword evidence="3 5" id="KW-0067">ATP-binding</keyword>
<keyword evidence="1" id="KW-0813">Transport</keyword>
<dbReference type="PANTHER" id="PTHR42788:SF13">
    <property type="entry name" value="ALIPHATIC SULFONATES IMPORT ATP-BINDING PROTEIN SSUB"/>
    <property type="match status" value="1"/>
</dbReference>
<dbReference type="GO" id="GO:0016887">
    <property type="term" value="F:ATP hydrolysis activity"/>
    <property type="evidence" value="ECO:0007669"/>
    <property type="project" value="InterPro"/>
</dbReference>
<evidence type="ECO:0000313" key="6">
    <source>
        <dbReference type="Proteomes" id="UP000034273"/>
    </source>
</evidence>
<dbReference type="PANTHER" id="PTHR42788">
    <property type="entry name" value="TAURINE IMPORT ATP-BINDING PROTEIN-RELATED"/>
    <property type="match status" value="1"/>
</dbReference>
<dbReference type="InterPro" id="IPR003439">
    <property type="entry name" value="ABC_transporter-like_ATP-bd"/>
</dbReference>
<proteinExistence type="predicted"/>
<gene>
    <name evidence="5" type="ORF">UY67_C0027G0003</name>
</gene>
<evidence type="ECO:0000256" key="3">
    <source>
        <dbReference type="ARBA" id="ARBA00022840"/>
    </source>
</evidence>
<name>A0A0G1WWR9_9BACT</name>
<dbReference type="InterPro" id="IPR027417">
    <property type="entry name" value="P-loop_NTPase"/>
</dbReference>
<dbReference type="EMBL" id="LCQW01000027">
    <property type="protein sequence ID" value="KKW23166.1"/>
    <property type="molecule type" value="Genomic_DNA"/>
</dbReference>